<dbReference type="Proteomes" id="UP000887579">
    <property type="component" value="Unplaced"/>
</dbReference>
<reference evidence="2" key="1">
    <citation type="submission" date="2022-11" db="UniProtKB">
        <authorList>
            <consortium name="WormBaseParasite"/>
        </authorList>
    </citation>
    <scope>IDENTIFICATION</scope>
</reference>
<name>A0AC34FDG7_9BILA</name>
<protein>
    <submittedName>
        <fullName evidence="2">Uncharacterized protein</fullName>
    </submittedName>
</protein>
<proteinExistence type="predicted"/>
<dbReference type="WBParaSite" id="ES5_v2.g15307.t1">
    <property type="protein sequence ID" value="ES5_v2.g15307.t1"/>
    <property type="gene ID" value="ES5_v2.g15307"/>
</dbReference>
<evidence type="ECO:0000313" key="1">
    <source>
        <dbReference type="Proteomes" id="UP000887579"/>
    </source>
</evidence>
<accession>A0AC34FDG7</accession>
<evidence type="ECO:0000313" key="2">
    <source>
        <dbReference type="WBParaSite" id="ES5_v2.g15307.t1"/>
    </source>
</evidence>
<sequence length="162" mass="17634">MTCYYIVVVAFTFLVFGNVFAAPNVKSPIVPTTNQVCKDGKGPLLEGEDSPFPCADECPDGFVCEHPIEGEALGICCPNLDVLYELYGKNSAEEVVGIDADTPIPPILTNANKKEDGEVHKFASSWQETSEVPEIVSSSFTETLPIERDNGDDDQKARFTIL</sequence>
<organism evidence="1 2">
    <name type="scientific">Panagrolaimus sp. ES5</name>
    <dbReference type="NCBI Taxonomy" id="591445"/>
    <lineage>
        <taxon>Eukaryota</taxon>
        <taxon>Metazoa</taxon>
        <taxon>Ecdysozoa</taxon>
        <taxon>Nematoda</taxon>
        <taxon>Chromadorea</taxon>
        <taxon>Rhabditida</taxon>
        <taxon>Tylenchina</taxon>
        <taxon>Panagrolaimomorpha</taxon>
        <taxon>Panagrolaimoidea</taxon>
        <taxon>Panagrolaimidae</taxon>
        <taxon>Panagrolaimus</taxon>
    </lineage>
</organism>